<protein>
    <submittedName>
        <fullName evidence="1">Uncharacterized protein</fullName>
    </submittedName>
</protein>
<dbReference type="EMBL" id="JACEEZ010022702">
    <property type="protein sequence ID" value="KAG0712127.1"/>
    <property type="molecule type" value="Genomic_DNA"/>
</dbReference>
<keyword evidence="2" id="KW-1185">Reference proteome</keyword>
<comment type="caution">
    <text evidence="1">The sequence shown here is derived from an EMBL/GenBank/DDBJ whole genome shotgun (WGS) entry which is preliminary data.</text>
</comment>
<proteinExistence type="predicted"/>
<name>A0A8J5CLE7_CHIOP</name>
<dbReference type="AlphaFoldDB" id="A0A8J5CLE7"/>
<dbReference type="Proteomes" id="UP000770661">
    <property type="component" value="Unassembled WGS sequence"/>
</dbReference>
<evidence type="ECO:0000313" key="2">
    <source>
        <dbReference type="Proteomes" id="UP000770661"/>
    </source>
</evidence>
<accession>A0A8J5CLE7</accession>
<sequence length="119" mass="13186">MKVREDCTPKGRRYDQPRVFLVTGVKDDTPLTGEVAPHLEVLAEGERLPVLSLSPAVIGYAFPQEPVLLVPCSLFLHLMKVHNMPHLVLGCRGRDCGHGRAYQLFIVFVRSSGPPDRIG</sequence>
<organism evidence="1 2">
    <name type="scientific">Chionoecetes opilio</name>
    <name type="common">Atlantic snow crab</name>
    <name type="synonym">Cancer opilio</name>
    <dbReference type="NCBI Taxonomy" id="41210"/>
    <lineage>
        <taxon>Eukaryota</taxon>
        <taxon>Metazoa</taxon>
        <taxon>Ecdysozoa</taxon>
        <taxon>Arthropoda</taxon>
        <taxon>Crustacea</taxon>
        <taxon>Multicrustacea</taxon>
        <taxon>Malacostraca</taxon>
        <taxon>Eumalacostraca</taxon>
        <taxon>Eucarida</taxon>
        <taxon>Decapoda</taxon>
        <taxon>Pleocyemata</taxon>
        <taxon>Brachyura</taxon>
        <taxon>Eubrachyura</taxon>
        <taxon>Majoidea</taxon>
        <taxon>Majidae</taxon>
        <taxon>Chionoecetes</taxon>
    </lineage>
</organism>
<evidence type="ECO:0000313" key="1">
    <source>
        <dbReference type="EMBL" id="KAG0712127.1"/>
    </source>
</evidence>
<reference evidence="1" key="1">
    <citation type="submission" date="2020-07" db="EMBL/GenBank/DDBJ databases">
        <title>The High-quality genome of the commercially important snow crab, Chionoecetes opilio.</title>
        <authorList>
            <person name="Jeong J.-H."/>
            <person name="Ryu S."/>
        </authorList>
    </citation>
    <scope>NUCLEOTIDE SEQUENCE</scope>
    <source>
        <strain evidence="1">MADBK_172401_WGS</strain>
        <tissue evidence="1">Digestive gland</tissue>
    </source>
</reference>
<gene>
    <name evidence="1" type="ORF">GWK47_019141</name>
</gene>